<evidence type="ECO:0000313" key="3">
    <source>
        <dbReference type="Proteomes" id="UP000663671"/>
    </source>
</evidence>
<feature type="compositionally biased region" description="Polar residues" evidence="1">
    <location>
        <begin position="1"/>
        <end position="15"/>
    </location>
</feature>
<proteinExistence type="predicted"/>
<feature type="region of interest" description="Disordered" evidence="1">
    <location>
        <begin position="1"/>
        <end position="28"/>
    </location>
</feature>
<dbReference type="AlphaFoldDB" id="A0A8A1M3K2"/>
<feature type="compositionally biased region" description="Pro residues" evidence="1">
    <location>
        <begin position="116"/>
        <end position="136"/>
    </location>
</feature>
<evidence type="ECO:0000256" key="1">
    <source>
        <dbReference type="SAM" id="MobiDB-lite"/>
    </source>
</evidence>
<feature type="region of interest" description="Disordered" evidence="1">
    <location>
        <begin position="109"/>
        <end position="159"/>
    </location>
</feature>
<reference evidence="2" key="1">
    <citation type="submission" date="2021-01" db="EMBL/GenBank/DDBJ databases">
        <title>Chromosome-level genome assembly of a human fungal pathogen reveals clustering of transcriptionally co-regulated genes.</title>
        <authorList>
            <person name="Voorhies M."/>
            <person name="Cohen S."/>
            <person name="Shea T.P."/>
            <person name="Petrus S."/>
            <person name="Munoz J.F."/>
            <person name="Poplawski S."/>
            <person name="Goldman W.E."/>
            <person name="Michael T."/>
            <person name="Cuomo C.A."/>
            <person name="Sil A."/>
            <person name="Beyhan S."/>
        </authorList>
    </citation>
    <scope>NUCLEOTIDE SEQUENCE</scope>
    <source>
        <strain evidence="2">WU24</strain>
    </source>
</reference>
<feature type="compositionally biased region" description="Low complexity" evidence="1">
    <location>
        <begin position="150"/>
        <end position="159"/>
    </location>
</feature>
<evidence type="ECO:0000313" key="2">
    <source>
        <dbReference type="EMBL" id="QSS59022.1"/>
    </source>
</evidence>
<dbReference type="OrthoDB" id="4187779at2759"/>
<protein>
    <submittedName>
        <fullName evidence="2">Uncharacterized protein</fullName>
    </submittedName>
</protein>
<gene>
    <name evidence="2" type="ORF">I7I51_08454</name>
</gene>
<sequence>MTWDTFPSGQETTWGPPNGGIPPDIMQPPPAAGYVIARDARDQPIFEPRWASVPTTTFTYTHSGRVVGNPTNPLIALPRGPTPPGQSQGPPYLFLAQQQIASQFPHLTPALAPAAGPGPGPSTAPGDPSAPTPAGPRQPEAFTATPCVGPAAPSQTQAPTAVPFAGAGAFPGMPPPQMVYAVPGMEIFTTLDAQGNLQVSLPGPHSAANLPQGFLHLARPS</sequence>
<accession>A0A8A1M3K2</accession>
<dbReference type="Proteomes" id="UP000663671">
    <property type="component" value="Chromosome 2"/>
</dbReference>
<organism evidence="2 3">
    <name type="scientific">Ajellomyces capsulatus</name>
    <name type="common">Darling's disease fungus</name>
    <name type="synonym">Histoplasma capsulatum</name>
    <dbReference type="NCBI Taxonomy" id="5037"/>
    <lineage>
        <taxon>Eukaryota</taxon>
        <taxon>Fungi</taxon>
        <taxon>Dikarya</taxon>
        <taxon>Ascomycota</taxon>
        <taxon>Pezizomycotina</taxon>
        <taxon>Eurotiomycetes</taxon>
        <taxon>Eurotiomycetidae</taxon>
        <taxon>Onygenales</taxon>
        <taxon>Ajellomycetaceae</taxon>
        <taxon>Histoplasma</taxon>
    </lineage>
</organism>
<name>A0A8A1M3K2_AJECA</name>
<dbReference type="EMBL" id="CP069109">
    <property type="protein sequence ID" value="QSS59022.1"/>
    <property type="molecule type" value="Genomic_DNA"/>
</dbReference>
<dbReference type="VEuPathDB" id="FungiDB:I7I51_08454"/>